<evidence type="ECO:0000256" key="4">
    <source>
        <dbReference type="SAM" id="SignalP"/>
    </source>
</evidence>
<keyword evidence="2" id="KW-0812">Transmembrane</keyword>
<dbReference type="SMART" id="SM00409">
    <property type="entry name" value="IG"/>
    <property type="match status" value="1"/>
</dbReference>
<dbReference type="InterPro" id="IPR013783">
    <property type="entry name" value="Ig-like_fold"/>
</dbReference>
<keyword evidence="4" id="KW-0732">Signal</keyword>
<feature type="domain" description="Immunoglobulin" evidence="5">
    <location>
        <begin position="74"/>
        <end position="157"/>
    </location>
</feature>
<reference evidence="6" key="1">
    <citation type="submission" date="2021-01" db="EMBL/GenBank/DDBJ databases">
        <authorList>
            <person name="Zahm M."/>
            <person name="Roques C."/>
            <person name="Cabau C."/>
            <person name="Klopp C."/>
            <person name="Donnadieu C."/>
            <person name="Jouanno E."/>
            <person name="Lampietro C."/>
            <person name="Louis A."/>
            <person name="Herpin A."/>
            <person name="Echchiki A."/>
            <person name="Berthelot C."/>
            <person name="Parey E."/>
            <person name="Roest-Crollius H."/>
            <person name="Braasch I."/>
            <person name="Postlethwait J."/>
            <person name="Bobe J."/>
            <person name="Montfort J."/>
            <person name="Bouchez O."/>
            <person name="Begum T."/>
            <person name="Mejri S."/>
            <person name="Adams A."/>
            <person name="Chen W.-J."/>
            <person name="Guiguen Y."/>
        </authorList>
    </citation>
    <scope>NUCLEOTIDE SEQUENCE</scope>
    <source>
        <strain evidence="6">YG-15Mar2019-1</strain>
        <tissue evidence="6">Brain</tissue>
    </source>
</reference>
<dbReference type="InterPro" id="IPR036179">
    <property type="entry name" value="Ig-like_dom_sf"/>
</dbReference>
<accession>A0A9D3QH05</accession>
<sequence>MAPSLPLFLILLFTGLPGADNVSTVFTVSMKSLQEGDSGYYWCAAEIGGAGTVDDRAYLYLTVTAGTLELWVDYQDMTGVQGGNVSVQCHYRNHGSMKKWCRSGGSCEAGNSGNARISDNSRGKVFTVTVSGLKMQDAGWYWCAAGGLQIPVHITVTLPTTTVTTTTESSNSLQKTAMTVSTSTSATTSITVTQTSPTVEQSTAENWDCCGLPDMHHDSHQEDMAHLQGESKRGLRRVTMECYIAFMEVGLP</sequence>
<dbReference type="OrthoDB" id="8920197at2759"/>
<feature type="signal peptide" evidence="4">
    <location>
        <begin position="1"/>
        <end position="21"/>
    </location>
</feature>
<dbReference type="AlphaFoldDB" id="A0A9D3QH05"/>
<proteinExistence type="predicted"/>
<gene>
    <name evidence="6" type="ORF">MATL_G00033820</name>
</gene>
<dbReference type="GO" id="GO:0005886">
    <property type="term" value="C:plasma membrane"/>
    <property type="evidence" value="ECO:0007669"/>
    <property type="project" value="TreeGrafter"/>
</dbReference>
<evidence type="ECO:0000256" key="3">
    <source>
        <dbReference type="ARBA" id="ARBA00023136"/>
    </source>
</evidence>
<dbReference type="PANTHER" id="PTHR11860">
    <property type="entry name" value="POLYMERIC-IMMUNOGLOBULIN RECEPTOR"/>
    <property type="match status" value="1"/>
</dbReference>
<dbReference type="PANTHER" id="PTHR11860:SF87">
    <property type="entry name" value="CMRF35-LIKE MOLECULE 8"/>
    <property type="match status" value="1"/>
</dbReference>
<evidence type="ECO:0000313" key="6">
    <source>
        <dbReference type="EMBL" id="KAG7488425.1"/>
    </source>
</evidence>
<dbReference type="InterPro" id="IPR050671">
    <property type="entry name" value="CD300_family_receptors"/>
</dbReference>
<evidence type="ECO:0000256" key="2">
    <source>
        <dbReference type="ARBA" id="ARBA00022692"/>
    </source>
</evidence>
<organism evidence="6 7">
    <name type="scientific">Megalops atlanticus</name>
    <name type="common">Tarpon</name>
    <name type="synonym">Clupea gigantea</name>
    <dbReference type="NCBI Taxonomy" id="7932"/>
    <lineage>
        <taxon>Eukaryota</taxon>
        <taxon>Metazoa</taxon>
        <taxon>Chordata</taxon>
        <taxon>Craniata</taxon>
        <taxon>Vertebrata</taxon>
        <taxon>Euteleostomi</taxon>
        <taxon>Actinopterygii</taxon>
        <taxon>Neopterygii</taxon>
        <taxon>Teleostei</taxon>
        <taxon>Elopiformes</taxon>
        <taxon>Megalopidae</taxon>
        <taxon>Megalops</taxon>
    </lineage>
</organism>
<keyword evidence="3" id="KW-0472">Membrane</keyword>
<dbReference type="Gene3D" id="2.60.40.10">
    <property type="entry name" value="Immunoglobulins"/>
    <property type="match status" value="2"/>
</dbReference>
<keyword evidence="7" id="KW-1185">Reference proteome</keyword>
<protein>
    <recommendedName>
        <fullName evidence="5">Immunoglobulin domain-containing protein</fullName>
    </recommendedName>
</protein>
<evidence type="ECO:0000259" key="5">
    <source>
        <dbReference type="SMART" id="SM00409"/>
    </source>
</evidence>
<comment type="subcellular location">
    <subcellularLocation>
        <location evidence="1">Membrane</location>
    </subcellularLocation>
</comment>
<name>A0A9D3QH05_MEGAT</name>
<dbReference type="SUPFAM" id="SSF48726">
    <property type="entry name" value="Immunoglobulin"/>
    <property type="match status" value="2"/>
</dbReference>
<dbReference type="Proteomes" id="UP001046870">
    <property type="component" value="Chromosome 2"/>
</dbReference>
<dbReference type="GO" id="GO:0004888">
    <property type="term" value="F:transmembrane signaling receptor activity"/>
    <property type="evidence" value="ECO:0007669"/>
    <property type="project" value="TreeGrafter"/>
</dbReference>
<feature type="chain" id="PRO_5038626107" description="Immunoglobulin domain-containing protein" evidence="4">
    <location>
        <begin position="22"/>
        <end position="252"/>
    </location>
</feature>
<evidence type="ECO:0000313" key="7">
    <source>
        <dbReference type="Proteomes" id="UP001046870"/>
    </source>
</evidence>
<dbReference type="InterPro" id="IPR003599">
    <property type="entry name" value="Ig_sub"/>
</dbReference>
<dbReference type="CDD" id="cd05716">
    <property type="entry name" value="IgV_pIgR_like"/>
    <property type="match status" value="1"/>
</dbReference>
<dbReference type="EMBL" id="JAFDVH010000002">
    <property type="protein sequence ID" value="KAG7488425.1"/>
    <property type="molecule type" value="Genomic_DNA"/>
</dbReference>
<evidence type="ECO:0000256" key="1">
    <source>
        <dbReference type="ARBA" id="ARBA00004370"/>
    </source>
</evidence>
<comment type="caution">
    <text evidence="6">The sequence shown here is derived from an EMBL/GenBank/DDBJ whole genome shotgun (WGS) entry which is preliminary data.</text>
</comment>